<feature type="compositionally biased region" description="Gly residues" evidence="1">
    <location>
        <begin position="51"/>
        <end position="62"/>
    </location>
</feature>
<feature type="compositionally biased region" description="Polar residues" evidence="1">
    <location>
        <begin position="69"/>
        <end position="84"/>
    </location>
</feature>
<evidence type="ECO:0000313" key="3">
    <source>
        <dbReference type="EMBL" id="CAH2067665.1"/>
    </source>
</evidence>
<keyword evidence="4" id="KW-1185">Reference proteome</keyword>
<sequence>MKIIASLLIAVIIPLTSFPAPIIAPPAASGGGGGGGVGVGGGARFNGGFSGSGTGYRGGDNTGGAKQVDPSQYPKQRGATSYRGNENLPGKPDNGGNVGVAIVILPKRPAGGTLPPECKAEVHKCIDKYIYGGGGAPPRNGECCTKIKNSIPCVCRFITSKDPLVRKAADVILRGCHYRKPICINMAMPATCRPEVRHCVNTHLYGYGGQPKRGGACCTKFKNAKDCVVRFLTSPDPKLSEAGNALLRGCRFRRPANT</sequence>
<evidence type="ECO:0008006" key="5">
    <source>
        <dbReference type="Google" id="ProtNLM"/>
    </source>
</evidence>
<dbReference type="EMBL" id="OU466861">
    <property type="protein sequence ID" value="CAH2067665.1"/>
    <property type="molecule type" value="Genomic_DNA"/>
</dbReference>
<feature type="chain" id="PRO_5043347681" description="Bifunctional inhibitor/plant lipid transfer protein/seed storage helical domain-containing protein" evidence="2">
    <location>
        <begin position="20"/>
        <end position="258"/>
    </location>
</feature>
<keyword evidence="2" id="KW-0732">Signal</keyword>
<reference evidence="3 4" key="1">
    <citation type="submission" date="2022-03" db="EMBL/GenBank/DDBJ databases">
        <authorList>
            <person name="Nunn A."/>
            <person name="Chopra R."/>
            <person name="Nunn A."/>
            <person name="Contreras Garrido A."/>
        </authorList>
    </citation>
    <scope>NUCLEOTIDE SEQUENCE [LARGE SCALE GENOMIC DNA]</scope>
</reference>
<protein>
    <recommendedName>
        <fullName evidence="5">Bifunctional inhibitor/plant lipid transfer protein/seed storage helical domain-containing protein</fullName>
    </recommendedName>
</protein>
<evidence type="ECO:0000256" key="2">
    <source>
        <dbReference type="SAM" id="SignalP"/>
    </source>
</evidence>
<organism evidence="3 4">
    <name type="scientific">Thlaspi arvense</name>
    <name type="common">Field penny-cress</name>
    <dbReference type="NCBI Taxonomy" id="13288"/>
    <lineage>
        <taxon>Eukaryota</taxon>
        <taxon>Viridiplantae</taxon>
        <taxon>Streptophyta</taxon>
        <taxon>Embryophyta</taxon>
        <taxon>Tracheophyta</taxon>
        <taxon>Spermatophyta</taxon>
        <taxon>Magnoliopsida</taxon>
        <taxon>eudicotyledons</taxon>
        <taxon>Gunneridae</taxon>
        <taxon>Pentapetalae</taxon>
        <taxon>rosids</taxon>
        <taxon>malvids</taxon>
        <taxon>Brassicales</taxon>
        <taxon>Brassicaceae</taxon>
        <taxon>Thlaspideae</taxon>
        <taxon>Thlaspi</taxon>
    </lineage>
</organism>
<gene>
    <name evidence="3" type="ORF">TAV2_LOCUS16691</name>
</gene>
<proteinExistence type="predicted"/>
<evidence type="ECO:0000313" key="4">
    <source>
        <dbReference type="Proteomes" id="UP000836841"/>
    </source>
</evidence>
<name>A0AAU9SJP1_THLAR</name>
<feature type="region of interest" description="Disordered" evidence="1">
    <location>
        <begin position="51"/>
        <end position="94"/>
    </location>
</feature>
<feature type="signal peptide" evidence="2">
    <location>
        <begin position="1"/>
        <end position="19"/>
    </location>
</feature>
<dbReference type="AlphaFoldDB" id="A0AAU9SJP1"/>
<evidence type="ECO:0000256" key="1">
    <source>
        <dbReference type="SAM" id="MobiDB-lite"/>
    </source>
</evidence>
<accession>A0AAU9SJP1</accession>
<dbReference type="Proteomes" id="UP000836841">
    <property type="component" value="Chromosome 5"/>
</dbReference>